<evidence type="ECO:0000256" key="1">
    <source>
        <dbReference type="SAM" id="MobiDB-lite"/>
    </source>
</evidence>
<protein>
    <submittedName>
        <fullName evidence="2">Uncharacterized protein</fullName>
    </submittedName>
</protein>
<feature type="non-terminal residue" evidence="2">
    <location>
        <position position="204"/>
    </location>
</feature>
<accession>A0AAN8X520</accession>
<organism evidence="2 3">
    <name type="scientific">Halocaridina rubra</name>
    <name type="common">Hawaiian red shrimp</name>
    <dbReference type="NCBI Taxonomy" id="373956"/>
    <lineage>
        <taxon>Eukaryota</taxon>
        <taxon>Metazoa</taxon>
        <taxon>Ecdysozoa</taxon>
        <taxon>Arthropoda</taxon>
        <taxon>Crustacea</taxon>
        <taxon>Multicrustacea</taxon>
        <taxon>Malacostraca</taxon>
        <taxon>Eumalacostraca</taxon>
        <taxon>Eucarida</taxon>
        <taxon>Decapoda</taxon>
        <taxon>Pleocyemata</taxon>
        <taxon>Caridea</taxon>
        <taxon>Atyoidea</taxon>
        <taxon>Atyidae</taxon>
        <taxon>Halocaridina</taxon>
    </lineage>
</organism>
<proteinExistence type="predicted"/>
<evidence type="ECO:0000313" key="3">
    <source>
        <dbReference type="Proteomes" id="UP001381693"/>
    </source>
</evidence>
<dbReference type="EMBL" id="JAXCGZ010013620">
    <property type="protein sequence ID" value="KAK7072184.1"/>
    <property type="molecule type" value="Genomic_DNA"/>
</dbReference>
<feature type="compositionally biased region" description="Low complexity" evidence="1">
    <location>
        <begin position="23"/>
        <end position="37"/>
    </location>
</feature>
<feature type="region of interest" description="Disordered" evidence="1">
    <location>
        <begin position="1"/>
        <end position="43"/>
    </location>
</feature>
<gene>
    <name evidence="2" type="ORF">SK128_001371</name>
</gene>
<sequence length="204" mass="22252">MYKEFNSAYGTCSSGRLTRSDQPSFSRGLPSSRPSGSMQFSSRGFTANADDFASEKPLRCDVHLDQKPIIGGNAHHWGVGFACSDRKTGRQFEARCDGNDHDGKLRGTCQKGRARSLPGSKRDKLGTMIISPRGIMQAGAQNAYNGTDYRLSTQNCQDWAQHMAEEDLGLYNPVPKEGYSGFVGDIIDAGYDFVKGSASSSSKW</sequence>
<reference evidence="2 3" key="1">
    <citation type="submission" date="2023-11" db="EMBL/GenBank/DDBJ databases">
        <title>Halocaridina rubra genome assembly.</title>
        <authorList>
            <person name="Smith C."/>
        </authorList>
    </citation>
    <scope>NUCLEOTIDE SEQUENCE [LARGE SCALE GENOMIC DNA]</scope>
    <source>
        <strain evidence="2">EP-1</strain>
        <tissue evidence="2">Whole</tissue>
    </source>
</reference>
<dbReference type="Proteomes" id="UP001381693">
    <property type="component" value="Unassembled WGS sequence"/>
</dbReference>
<dbReference type="AlphaFoldDB" id="A0AAN8X520"/>
<feature type="compositionally biased region" description="Polar residues" evidence="1">
    <location>
        <begin position="8"/>
        <end position="22"/>
    </location>
</feature>
<evidence type="ECO:0000313" key="2">
    <source>
        <dbReference type="EMBL" id="KAK7072184.1"/>
    </source>
</evidence>
<comment type="caution">
    <text evidence="2">The sequence shown here is derived from an EMBL/GenBank/DDBJ whole genome shotgun (WGS) entry which is preliminary data.</text>
</comment>
<name>A0AAN8X520_HALRR</name>
<keyword evidence="3" id="KW-1185">Reference proteome</keyword>